<reference evidence="1" key="1">
    <citation type="submission" date="2018-05" db="EMBL/GenBank/DDBJ databases">
        <authorList>
            <person name="Lanie J.A."/>
            <person name="Ng W.-L."/>
            <person name="Kazmierczak K.M."/>
            <person name="Andrzejewski T.M."/>
            <person name="Davidsen T.M."/>
            <person name="Wayne K.J."/>
            <person name="Tettelin H."/>
            <person name="Glass J.I."/>
            <person name="Rusch D."/>
            <person name="Podicherti R."/>
            <person name="Tsui H.-C.T."/>
            <person name="Winkler M.E."/>
        </authorList>
    </citation>
    <scope>NUCLEOTIDE SEQUENCE</scope>
</reference>
<proteinExistence type="predicted"/>
<organism evidence="1">
    <name type="scientific">marine metagenome</name>
    <dbReference type="NCBI Taxonomy" id="408172"/>
    <lineage>
        <taxon>unclassified sequences</taxon>
        <taxon>metagenomes</taxon>
        <taxon>ecological metagenomes</taxon>
    </lineage>
</organism>
<name>A0A381QHZ5_9ZZZZ</name>
<accession>A0A381QHZ5</accession>
<dbReference type="EMBL" id="UINC01001372">
    <property type="protein sequence ID" value="SUZ78962.1"/>
    <property type="molecule type" value="Genomic_DNA"/>
</dbReference>
<gene>
    <name evidence="1" type="ORF">METZ01_LOCUS31816</name>
</gene>
<protein>
    <submittedName>
        <fullName evidence="1">Uncharacterized protein</fullName>
    </submittedName>
</protein>
<evidence type="ECO:0000313" key="1">
    <source>
        <dbReference type="EMBL" id="SUZ78962.1"/>
    </source>
</evidence>
<dbReference type="AlphaFoldDB" id="A0A381QHZ5"/>
<sequence length="56" mass="6018">MTRQLRLIEIPTIHDQASGSRRLTSQTRNLGRKGVAAARAALAAAQHLPDIDLDAA</sequence>